<keyword evidence="5" id="KW-1185">Reference proteome</keyword>
<dbReference type="SUPFAM" id="SSF53756">
    <property type="entry name" value="UDP-Glycosyltransferase/glycogen phosphorylase"/>
    <property type="match status" value="1"/>
</dbReference>
<dbReference type="PANTHER" id="PTHR45919">
    <property type="entry name" value="GDP-MAN:MAN(3)GLCNAC(2)-PP-DOL ALPHA-1,2-MANNOSYLTRANSFERASE"/>
    <property type="match status" value="1"/>
</dbReference>
<evidence type="ECO:0000259" key="3">
    <source>
        <dbReference type="Pfam" id="PF00534"/>
    </source>
</evidence>
<feature type="region of interest" description="Disordered" evidence="2">
    <location>
        <begin position="260"/>
        <end position="321"/>
    </location>
</feature>
<feature type="compositionally biased region" description="Polar residues" evidence="2">
    <location>
        <begin position="284"/>
        <end position="307"/>
    </location>
</feature>
<dbReference type="Proteomes" id="UP000035425">
    <property type="component" value="Unassembled WGS sequence"/>
</dbReference>
<comment type="caution">
    <text evidence="4">The sequence shown here is derived from an EMBL/GenBank/DDBJ whole genome shotgun (WGS) entry which is preliminary data.</text>
</comment>
<accession>A0ABR5F5Q3</accession>
<protein>
    <submittedName>
        <fullName evidence="4">Glycosyl transferase family 1</fullName>
    </submittedName>
</protein>
<sequence length="614" mass="66178">MTTGPTTGPTTSSATGPARTRAPLAVAGPAGGVRAAVYNRFWHSMGGGERHNGMIAKVLAAEGAEVDLLGHSAVDLDALGAHLGLDLSGCRYRLLPDRGDDAVAEISAEYDLFVNGSYMSRLIPRSKHAAYLCFFPTPADHDAAAWRRAAIRAGSPFLRGVRPAVGYGTGWYPPEGGRRRQWVWSNGAGILSVSPGGERVLHADVGRPGAPGTVRLRVLDATGQALADIEVGAVFTPISVPLPASSTGTELILVSETFTPAATGAPGTPDVPGISDTPDRSDAPNDTSDAASPPNGTSPPDGTSQADGTGRPAGGAAASRDIRQLGVALSRPRVTDRREGVRARVALRFPWLLTDPRDLGYLDAYDVVMANSAYTRDWIRRLWRTDADLLYPPIQVARLAPAREREPSVLSVGRLFAPGLGHAKRQLEMVRWFGELCRSGALPDWRMHVVGGCEDSQLPYLEQIRDAARGLPVEIHPNAPRHEVERLLSTCSVFWSATGYGEDVERRPWTAEHFGMTTVEAMAGGCVPVVIDSAGQREIVRHGLDGFRWTSPQQLASFTRRLATEDGMRRRLAASAIARAQEYSDTAFATRWRDTATRHHLYSKSRQAESNHFQ</sequence>
<feature type="domain" description="Glycosyl transferase family 1" evidence="3">
    <location>
        <begin position="403"/>
        <end position="576"/>
    </location>
</feature>
<name>A0ABR5F5Q3_9ACTN</name>
<keyword evidence="1 4" id="KW-0808">Transferase</keyword>
<organism evidence="4 5">
    <name type="scientific">Protofrankia coriariae</name>
    <dbReference type="NCBI Taxonomy" id="1562887"/>
    <lineage>
        <taxon>Bacteria</taxon>
        <taxon>Bacillati</taxon>
        <taxon>Actinomycetota</taxon>
        <taxon>Actinomycetes</taxon>
        <taxon>Frankiales</taxon>
        <taxon>Frankiaceae</taxon>
        <taxon>Protofrankia</taxon>
    </lineage>
</organism>
<dbReference type="Pfam" id="PF00534">
    <property type="entry name" value="Glycos_transf_1"/>
    <property type="match status" value="1"/>
</dbReference>
<reference evidence="4 5" key="1">
    <citation type="submission" date="2014-12" db="EMBL/GenBank/DDBJ databases">
        <title>Frankia sp. BMG5.1 draft genome.</title>
        <authorList>
            <person name="Gtari M."/>
            <person name="Ghodhbane-Gtari F."/>
            <person name="Nouioui I."/>
            <person name="Ktari A."/>
            <person name="Hezbri K."/>
            <person name="Mimouni W."/>
            <person name="Sbissi I."/>
            <person name="Ayari A."/>
            <person name="Yamanaka T."/>
            <person name="Normand P."/>
            <person name="Tisa L.S."/>
            <person name="Boudabous A."/>
        </authorList>
    </citation>
    <scope>NUCLEOTIDE SEQUENCE [LARGE SCALE GENOMIC DNA]</scope>
    <source>
        <strain evidence="4 5">BMG5.1</strain>
    </source>
</reference>
<dbReference type="InterPro" id="IPR038013">
    <property type="entry name" value="ALG11"/>
</dbReference>
<evidence type="ECO:0000256" key="2">
    <source>
        <dbReference type="SAM" id="MobiDB-lite"/>
    </source>
</evidence>
<dbReference type="InterPro" id="IPR001296">
    <property type="entry name" value="Glyco_trans_1"/>
</dbReference>
<dbReference type="Gene3D" id="3.40.50.2000">
    <property type="entry name" value="Glycogen Phosphorylase B"/>
    <property type="match status" value="1"/>
</dbReference>
<evidence type="ECO:0000313" key="5">
    <source>
        <dbReference type="Proteomes" id="UP000035425"/>
    </source>
</evidence>
<dbReference type="EMBL" id="JWIO01000008">
    <property type="protein sequence ID" value="KLL12066.1"/>
    <property type="molecule type" value="Genomic_DNA"/>
</dbReference>
<feature type="region of interest" description="Disordered" evidence="2">
    <location>
        <begin position="1"/>
        <end position="25"/>
    </location>
</feature>
<gene>
    <name evidence="4" type="ORF">FrCorBMG51_07390</name>
</gene>
<dbReference type="PANTHER" id="PTHR45919:SF1">
    <property type="entry name" value="GDP-MAN:MAN(3)GLCNAC(2)-PP-DOL ALPHA-1,2-MANNOSYLTRANSFERASE"/>
    <property type="match status" value="1"/>
</dbReference>
<dbReference type="RefSeq" id="WP_076843340.1">
    <property type="nucleotide sequence ID" value="NZ_JWIO01000008.1"/>
</dbReference>
<evidence type="ECO:0000256" key="1">
    <source>
        <dbReference type="ARBA" id="ARBA00022679"/>
    </source>
</evidence>
<proteinExistence type="predicted"/>
<dbReference type="GO" id="GO:0016740">
    <property type="term" value="F:transferase activity"/>
    <property type="evidence" value="ECO:0007669"/>
    <property type="project" value="UniProtKB-KW"/>
</dbReference>
<evidence type="ECO:0000313" key="4">
    <source>
        <dbReference type="EMBL" id="KLL12066.1"/>
    </source>
</evidence>